<protein>
    <submittedName>
        <fullName evidence="5">HAD family phosphatase</fullName>
    </submittedName>
</protein>
<dbReference type="PANTHER" id="PTHR46193">
    <property type="entry name" value="6-PHOSPHOGLUCONATE PHOSPHATASE"/>
    <property type="match status" value="1"/>
</dbReference>
<dbReference type="InterPro" id="IPR041492">
    <property type="entry name" value="HAD_2"/>
</dbReference>
<proteinExistence type="inferred from homology"/>
<dbReference type="SFLD" id="SFLDG01129">
    <property type="entry name" value="C1.5:_HAD__Beta-PGM__Phosphata"/>
    <property type="match status" value="1"/>
</dbReference>
<dbReference type="InterPro" id="IPR051600">
    <property type="entry name" value="Beta-PGM-like"/>
</dbReference>
<accession>A0ABY5TJU3</accession>
<dbReference type="InterPro" id="IPR023198">
    <property type="entry name" value="PGP-like_dom2"/>
</dbReference>
<keyword evidence="6" id="KW-1185">Reference proteome</keyword>
<evidence type="ECO:0000256" key="4">
    <source>
        <dbReference type="ARBA" id="ARBA00022842"/>
    </source>
</evidence>
<dbReference type="Proteomes" id="UP001059934">
    <property type="component" value="Chromosome"/>
</dbReference>
<dbReference type="SFLD" id="SFLDS00003">
    <property type="entry name" value="Haloacid_Dehalogenase"/>
    <property type="match status" value="1"/>
</dbReference>
<keyword evidence="3" id="KW-0479">Metal-binding</keyword>
<sequence length="222" mass="24464">MSKFELVIFDCDGVLVDSERIANQVFARILNEECGFSLSLQDMFETFVGHSSSQCMDIVESMLGKKPPQGLEERYKHEINLALRSSVEKVVGIEKAIADIPFPYCVASSGSHEKMRTTLGATNLLHHFEDLLHSTSEVKRGKPFPDVYLYAANQMGITDPSKCLVIEDSPLGVQGGVAAGMTVFGYAELMDKTRLIDAGAHHTFQDMARLNNEIQGFLGSDL</sequence>
<evidence type="ECO:0000313" key="6">
    <source>
        <dbReference type="Proteomes" id="UP001059934"/>
    </source>
</evidence>
<evidence type="ECO:0000256" key="3">
    <source>
        <dbReference type="ARBA" id="ARBA00022723"/>
    </source>
</evidence>
<keyword evidence="4" id="KW-0460">Magnesium</keyword>
<dbReference type="EMBL" id="CP103416">
    <property type="protein sequence ID" value="UVW34089.1"/>
    <property type="molecule type" value="Genomic_DNA"/>
</dbReference>
<evidence type="ECO:0000256" key="1">
    <source>
        <dbReference type="ARBA" id="ARBA00001946"/>
    </source>
</evidence>
<dbReference type="NCBIfam" id="TIGR01509">
    <property type="entry name" value="HAD-SF-IA-v3"/>
    <property type="match status" value="1"/>
</dbReference>
<evidence type="ECO:0000313" key="5">
    <source>
        <dbReference type="EMBL" id="UVW34089.1"/>
    </source>
</evidence>
<comment type="cofactor">
    <cofactor evidence="1">
        <name>Mg(2+)</name>
        <dbReference type="ChEBI" id="CHEBI:18420"/>
    </cofactor>
</comment>
<dbReference type="SUPFAM" id="SSF56784">
    <property type="entry name" value="HAD-like"/>
    <property type="match status" value="1"/>
</dbReference>
<dbReference type="Gene3D" id="3.40.50.1000">
    <property type="entry name" value="HAD superfamily/HAD-like"/>
    <property type="match status" value="1"/>
</dbReference>
<evidence type="ECO:0000256" key="2">
    <source>
        <dbReference type="ARBA" id="ARBA00006171"/>
    </source>
</evidence>
<dbReference type="InterPro" id="IPR006439">
    <property type="entry name" value="HAD-SF_hydro_IA"/>
</dbReference>
<organism evidence="5 6">
    <name type="scientific">SAR92 clade bacterium H455</name>
    <dbReference type="NCBI Taxonomy" id="2974818"/>
    <lineage>
        <taxon>Bacteria</taxon>
        <taxon>Pseudomonadati</taxon>
        <taxon>Pseudomonadota</taxon>
        <taxon>Gammaproteobacteria</taxon>
        <taxon>Cellvibrionales</taxon>
        <taxon>Porticoccaceae</taxon>
        <taxon>SAR92 clade</taxon>
    </lineage>
</organism>
<name>A0ABY5TJU3_9GAMM</name>
<dbReference type="InterPro" id="IPR036412">
    <property type="entry name" value="HAD-like_sf"/>
</dbReference>
<comment type="similarity">
    <text evidence="2">Belongs to the HAD-like hydrolase superfamily. CbbY/CbbZ/Gph/YieH family.</text>
</comment>
<dbReference type="PANTHER" id="PTHR46193:SF10">
    <property type="entry name" value="6-PHOSPHOGLUCONATE PHOSPHATASE"/>
    <property type="match status" value="1"/>
</dbReference>
<dbReference type="InterPro" id="IPR023214">
    <property type="entry name" value="HAD_sf"/>
</dbReference>
<dbReference type="Gene3D" id="1.10.150.240">
    <property type="entry name" value="Putative phosphatase, domain 2"/>
    <property type="match status" value="1"/>
</dbReference>
<dbReference type="CDD" id="cd07526">
    <property type="entry name" value="HAD_BPGM_like"/>
    <property type="match status" value="1"/>
</dbReference>
<reference evidence="5" key="1">
    <citation type="submission" date="2022-08" db="EMBL/GenBank/DDBJ databases">
        <title>Catabolic pathway analysis in culturable SAR92 clade bacteria reveals their overlooked roles in DMSP degradation in coastal seas.</title>
        <authorList>
            <person name="He X."/>
            <person name="Zhang X."/>
            <person name="Zhang Y."/>
        </authorList>
    </citation>
    <scope>NUCLEOTIDE SEQUENCE</scope>
    <source>
        <strain evidence="5">H455</strain>
    </source>
</reference>
<dbReference type="SFLD" id="SFLDG01135">
    <property type="entry name" value="C1.5.6:_HAD__Beta-PGM__Phospha"/>
    <property type="match status" value="1"/>
</dbReference>
<gene>
    <name evidence="5" type="ORF">NYF23_08600</name>
</gene>
<dbReference type="Pfam" id="PF13419">
    <property type="entry name" value="HAD_2"/>
    <property type="match status" value="1"/>
</dbReference>